<evidence type="ECO:0000313" key="1">
    <source>
        <dbReference type="EMBL" id="NBI28563.1"/>
    </source>
</evidence>
<dbReference type="AlphaFoldDB" id="A0A6N9Q190"/>
<sequence>MYEYKFVEANLGGWLSDSTYQEIINEHAKKGWKFVQVLPISYNGHGKPTKHEIIFERLV</sequence>
<organism evidence="1 2">
    <name type="scientific">Chengkuizengella marina</name>
    <dbReference type="NCBI Taxonomy" id="2507566"/>
    <lineage>
        <taxon>Bacteria</taxon>
        <taxon>Bacillati</taxon>
        <taxon>Bacillota</taxon>
        <taxon>Bacilli</taxon>
        <taxon>Bacillales</taxon>
        <taxon>Paenibacillaceae</taxon>
        <taxon>Chengkuizengella</taxon>
    </lineage>
</organism>
<dbReference type="Proteomes" id="UP000448943">
    <property type="component" value="Unassembled WGS sequence"/>
</dbReference>
<comment type="caution">
    <text evidence="1">The sequence shown here is derived from an EMBL/GenBank/DDBJ whole genome shotgun (WGS) entry which is preliminary data.</text>
</comment>
<name>A0A6N9Q190_9BACL</name>
<dbReference type="RefSeq" id="WP_160645347.1">
    <property type="nucleotide sequence ID" value="NZ_SIJB01000015.1"/>
</dbReference>
<evidence type="ECO:0000313" key="2">
    <source>
        <dbReference type="Proteomes" id="UP000448943"/>
    </source>
</evidence>
<keyword evidence="2" id="KW-1185">Reference proteome</keyword>
<dbReference type="OrthoDB" id="1739894at2"/>
<accession>A0A6N9Q190</accession>
<proteinExistence type="predicted"/>
<dbReference type="EMBL" id="SIJB01000015">
    <property type="protein sequence ID" value="NBI28563.1"/>
    <property type="molecule type" value="Genomic_DNA"/>
</dbReference>
<dbReference type="InterPro" id="IPR025234">
    <property type="entry name" value="YjzH-like"/>
</dbReference>
<gene>
    <name evidence="1" type="ORF">ERL59_06310</name>
</gene>
<protein>
    <submittedName>
        <fullName evidence="1">DUF4177 domain-containing protein</fullName>
    </submittedName>
</protein>
<dbReference type="Pfam" id="PF13783">
    <property type="entry name" value="DUF4177"/>
    <property type="match status" value="1"/>
</dbReference>
<reference evidence="1 2" key="1">
    <citation type="submission" date="2019-01" db="EMBL/GenBank/DDBJ databases">
        <title>Chengkuizengella sp. nov., isolated from deep-sea sediment of East Pacific Ocean.</title>
        <authorList>
            <person name="Yang J."/>
            <person name="Lai Q."/>
            <person name="Shao Z."/>
        </authorList>
    </citation>
    <scope>NUCLEOTIDE SEQUENCE [LARGE SCALE GENOMIC DNA]</scope>
    <source>
        <strain evidence="1 2">YPA3-1-1</strain>
    </source>
</reference>